<dbReference type="GO" id="GO:0070181">
    <property type="term" value="F:small ribosomal subunit rRNA binding"/>
    <property type="evidence" value="ECO:0007669"/>
    <property type="project" value="UniProtKB-UniRule"/>
</dbReference>
<keyword evidence="5 6" id="KW-0342">GTP-binding</keyword>
<evidence type="ECO:0000256" key="1">
    <source>
        <dbReference type="ARBA" id="ARBA00007921"/>
    </source>
</evidence>
<feature type="region of interest" description="G2" evidence="7">
    <location>
        <begin position="41"/>
        <end position="45"/>
    </location>
</feature>
<dbReference type="GO" id="GO:0005886">
    <property type="term" value="C:plasma membrane"/>
    <property type="evidence" value="ECO:0007669"/>
    <property type="project" value="UniProtKB-SubCell"/>
</dbReference>
<dbReference type="EMBL" id="CP041663">
    <property type="protein sequence ID" value="QDY88253.1"/>
    <property type="molecule type" value="Genomic_DNA"/>
</dbReference>
<dbReference type="NCBIfam" id="TIGR00436">
    <property type="entry name" value="era"/>
    <property type="match status" value="1"/>
</dbReference>
<keyword evidence="3 6" id="KW-0547">Nucleotide-binding</keyword>
<evidence type="ECO:0000256" key="7">
    <source>
        <dbReference type="PROSITE-ProRule" id="PRU01050"/>
    </source>
</evidence>
<keyword evidence="6" id="KW-0472">Membrane</keyword>
<dbReference type="InterPro" id="IPR004044">
    <property type="entry name" value="KH_dom_type_2"/>
</dbReference>
<dbReference type="GO" id="GO:0000028">
    <property type="term" value="P:ribosomal small subunit assembly"/>
    <property type="evidence" value="ECO:0007669"/>
    <property type="project" value="TreeGrafter"/>
</dbReference>
<feature type="binding site" evidence="6">
    <location>
        <begin position="62"/>
        <end position="66"/>
    </location>
    <ligand>
        <name>GTP</name>
        <dbReference type="ChEBI" id="CHEBI:37565"/>
    </ligand>
</feature>
<feature type="binding site" evidence="6">
    <location>
        <begin position="15"/>
        <end position="22"/>
    </location>
    <ligand>
        <name>GTP</name>
        <dbReference type="ChEBI" id="CHEBI:37565"/>
    </ligand>
</feature>
<dbReference type="GO" id="GO:0005829">
    <property type="term" value="C:cytosol"/>
    <property type="evidence" value="ECO:0007669"/>
    <property type="project" value="TreeGrafter"/>
</dbReference>
<dbReference type="InterPro" id="IPR009019">
    <property type="entry name" value="KH_sf_prok-type"/>
</dbReference>
<feature type="region of interest" description="G5" evidence="7">
    <location>
        <begin position="153"/>
        <end position="155"/>
    </location>
</feature>
<feature type="region of interest" description="G1" evidence="7">
    <location>
        <begin position="15"/>
        <end position="22"/>
    </location>
</feature>
<feature type="domain" description="Era-type G" evidence="10">
    <location>
        <begin position="7"/>
        <end position="174"/>
    </location>
</feature>
<dbReference type="NCBIfam" id="NF000908">
    <property type="entry name" value="PRK00089.1"/>
    <property type="match status" value="1"/>
</dbReference>
<accession>A0A5B8JGB1</accession>
<feature type="region of interest" description="G4" evidence="7">
    <location>
        <begin position="123"/>
        <end position="126"/>
    </location>
</feature>
<dbReference type="Gene3D" id="3.30.300.20">
    <property type="match status" value="1"/>
</dbReference>
<evidence type="ECO:0000256" key="4">
    <source>
        <dbReference type="ARBA" id="ARBA00022884"/>
    </source>
</evidence>
<comment type="subcellular location">
    <subcellularLocation>
        <location evidence="6">Cytoplasm</location>
    </subcellularLocation>
    <subcellularLocation>
        <location evidence="6">Cell membrane</location>
        <topology evidence="6">Peripheral membrane protein</topology>
    </subcellularLocation>
</comment>
<dbReference type="HAMAP" id="MF_00367">
    <property type="entry name" value="GTPase_Era"/>
    <property type="match status" value="1"/>
</dbReference>
<dbReference type="PANTHER" id="PTHR42698:SF1">
    <property type="entry name" value="GTPASE ERA, MITOCHONDRIAL"/>
    <property type="match status" value="1"/>
</dbReference>
<evidence type="ECO:0000313" key="12">
    <source>
        <dbReference type="Proteomes" id="UP000317512"/>
    </source>
</evidence>
<dbReference type="AlphaFoldDB" id="A0A5B8JGB1"/>
<protein>
    <recommendedName>
        <fullName evidence="2 6">GTPase Era</fullName>
    </recommendedName>
</protein>
<reference evidence="12" key="1">
    <citation type="submission" date="2019-07" db="EMBL/GenBank/DDBJ databases">
        <title>Complete genome sequences of three Mycoplasma sp. 1220 strains.</title>
        <authorList>
            <person name="Grozner D."/>
            <person name="Forro B."/>
            <person name="Kovacs A.B."/>
            <person name="Marton S."/>
            <person name="Banyai K."/>
            <person name="Kreizinger Z."/>
            <person name="Sulyok K.M."/>
            <person name="Gyuranecz M."/>
        </authorList>
    </citation>
    <scope>NUCLEOTIDE SEQUENCE [LARGE SCALE GENOMIC DNA]</scope>
    <source>
        <strain evidence="12">MYCAV93</strain>
    </source>
</reference>
<dbReference type="PROSITE" id="PS51713">
    <property type="entry name" value="G_ERA"/>
    <property type="match status" value="1"/>
</dbReference>
<feature type="domain" description="KH type-2" evidence="9">
    <location>
        <begin position="205"/>
        <end position="281"/>
    </location>
</feature>
<keyword evidence="6" id="KW-1003">Cell membrane</keyword>
<dbReference type="InterPro" id="IPR030388">
    <property type="entry name" value="G_ERA_dom"/>
</dbReference>
<organism evidence="11 12">
    <name type="scientific">Mycoplasma anserisalpingitidis</name>
    <dbReference type="NCBI Taxonomy" id="519450"/>
    <lineage>
        <taxon>Bacteria</taxon>
        <taxon>Bacillati</taxon>
        <taxon>Mycoplasmatota</taxon>
        <taxon>Mollicutes</taxon>
        <taxon>Mycoplasmataceae</taxon>
        <taxon>Mycoplasma</taxon>
    </lineage>
</organism>
<evidence type="ECO:0000256" key="5">
    <source>
        <dbReference type="ARBA" id="ARBA00023134"/>
    </source>
</evidence>
<dbReference type="Pfam" id="PF01926">
    <property type="entry name" value="MMR_HSR1"/>
    <property type="match status" value="1"/>
</dbReference>
<evidence type="ECO:0000256" key="8">
    <source>
        <dbReference type="RuleBase" id="RU003761"/>
    </source>
</evidence>
<feature type="binding site" evidence="6">
    <location>
        <begin position="123"/>
        <end position="126"/>
    </location>
    <ligand>
        <name>GTP</name>
        <dbReference type="ChEBI" id="CHEBI:37565"/>
    </ligand>
</feature>
<keyword evidence="4 6" id="KW-0694">RNA-binding</keyword>
<dbReference type="InterPro" id="IPR005225">
    <property type="entry name" value="Small_GTP-bd"/>
</dbReference>
<evidence type="ECO:0000259" key="10">
    <source>
        <dbReference type="PROSITE" id="PS51713"/>
    </source>
</evidence>
<dbReference type="InterPro" id="IPR015946">
    <property type="entry name" value="KH_dom-like_a/b"/>
</dbReference>
<evidence type="ECO:0000256" key="3">
    <source>
        <dbReference type="ARBA" id="ARBA00022741"/>
    </source>
</evidence>
<dbReference type="CDD" id="cd22534">
    <property type="entry name" value="KH-II_Era"/>
    <property type="match status" value="1"/>
</dbReference>
<dbReference type="InterPro" id="IPR027417">
    <property type="entry name" value="P-loop_NTPase"/>
</dbReference>
<dbReference type="NCBIfam" id="TIGR00231">
    <property type="entry name" value="small_GTP"/>
    <property type="match status" value="1"/>
</dbReference>
<dbReference type="SUPFAM" id="SSF54814">
    <property type="entry name" value="Prokaryotic type KH domain (KH-domain type II)"/>
    <property type="match status" value="1"/>
</dbReference>
<comment type="function">
    <text evidence="6">An essential GTPase that binds both GDP and GTP, with rapid nucleotide exchange. Plays a role in 16S rRNA processing and 30S ribosomal subunit biogenesis and possibly also in cell cycle regulation and energy metabolism.</text>
</comment>
<dbReference type="GO" id="GO:0005525">
    <property type="term" value="F:GTP binding"/>
    <property type="evidence" value="ECO:0007669"/>
    <property type="project" value="UniProtKB-UniRule"/>
</dbReference>
<dbReference type="GO" id="GO:0043024">
    <property type="term" value="F:ribosomal small subunit binding"/>
    <property type="evidence" value="ECO:0007669"/>
    <property type="project" value="TreeGrafter"/>
</dbReference>
<sequence>MEPMKKEVCFVSIVGRPNVGKSSLMNKILSYELSIVTDTPQTTRDQITGVLTDDETQIVFVDTPGIHKPENKLGEHLNKNAFDSIPEADVILFLSPADEKIGKGDSIILENLKNVKNKVAVISKIDKIKGQPEKLTEKIEELQKYNFSEIISCSVNDQRSIDGVINTIKKFAYEDVIYYDEDFITDKSIRFIAQEIIREAAINNLYEELPHSIAVEITEFNEYTSPIEIDANIYVKKDSQKGMVIGAGASKIKQIGTIAREKIKNLLGEPVVLRLKVKVSKKWVDNENELKRFGY</sequence>
<evidence type="ECO:0000259" key="9">
    <source>
        <dbReference type="PROSITE" id="PS50823"/>
    </source>
</evidence>
<evidence type="ECO:0000256" key="2">
    <source>
        <dbReference type="ARBA" id="ARBA00020484"/>
    </source>
</evidence>
<dbReference type="Gene3D" id="3.40.50.300">
    <property type="entry name" value="P-loop containing nucleotide triphosphate hydrolases"/>
    <property type="match status" value="1"/>
</dbReference>
<dbReference type="PANTHER" id="PTHR42698">
    <property type="entry name" value="GTPASE ERA"/>
    <property type="match status" value="1"/>
</dbReference>
<proteinExistence type="inferred from homology"/>
<dbReference type="Pfam" id="PF07650">
    <property type="entry name" value="KH_2"/>
    <property type="match status" value="1"/>
</dbReference>
<feature type="region of interest" description="G3" evidence="7">
    <location>
        <begin position="62"/>
        <end position="65"/>
    </location>
</feature>
<keyword evidence="6" id="KW-0699">rRNA-binding</keyword>
<dbReference type="Proteomes" id="UP000317512">
    <property type="component" value="Chromosome"/>
</dbReference>
<dbReference type="CDD" id="cd04163">
    <property type="entry name" value="Era"/>
    <property type="match status" value="1"/>
</dbReference>
<dbReference type="SUPFAM" id="SSF52540">
    <property type="entry name" value="P-loop containing nucleoside triphosphate hydrolases"/>
    <property type="match status" value="1"/>
</dbReference>
<dbReference type="InterPro" id="IPR006073">
    <property type="entry name" value="GTP-bd"/>
</dbReference>
<name>A0A5B8JGB1_9MOLU</name>
<comment type="subunit">
    <text evidence="6">Monomer.</text>
</comment>
<comment type="similarity">
    <text evidence="1 6 7 8">Belongs to the TRAFAC class TrmE-Era-EngA-EngB-Septin-like GTPase superfamily. Era GTPase family.</text>
</comment>
<dbReference type="PROSITE" id="PS50823">
    <property type="entry name" value="KH_TYPE_2"/>
    <property type="match status" value="1"/>
</dbReference>
<evidence type="ECO:0000256" key="6">
    <source>
        <dbReference type="HAMAP-Rule" id="MF_00367"/>
    </source>
</evidence>
<evidence type="ECO:0000313" key="11">
    <source>
        <dbReference type="EMBL" id="QDY88253.1"/>
    </source>
</evidence>
<dbReference type="OrthoDB" id="9805918at2"/>
<dbReference type="GO" id="GO:0003924">
    <property type="term" value="F:GTPase activity"/>
    <property type="evidence" value="ECO:0007669"/>
    <property type="project" value="UniProtKB-UniRule"/>
</dbReference>
<keyword evidence="6" id="KW-0690">Ribosome biogenesis</keyword>
<gene>
    <name evidence="6" type="primary">era</name>
    <name evidence="11" type="ORF">FOY43_01055</name>
</gene>
<keyword evidence="6" id="KW-0963">Cytoplasm</keyword>
<dbReference type="InterPro" id="IPR005662">
    <property type="entry name" value="GTPase_Era-like"/>
</dbReference>